<feature type="transmembrane region" description="Helical" evidence="1">
    <location>
        <begin position="926"/>
        <end position="947"/>
    </location>
</feature>
<keyword evidence="1" id="KW-0472">Membrane</keyword>
<feature type="transmembrane region" description="Helical" evidence="1">
    <location>
        <begin position="890"/>
        <end position="914"/>
    </location>
</feature>
<feature type="transmembrane region" description="Helical" evidence="1">
    <location>
        <begin position="470"/>
        <end position="492"/>
    </location>
</feature>
<dbReference type="Gene3D" id="3.30.70.1320">
    <property type="entry name" value="Multidrug efflux transporter AcrB pore domain like"/>
    <property type="match status" value="1"/>
</dbReference>
<evidence type="ECO:0000256" key="1">
    <source>
        <dbReference type="SAM" id="Phobius"/>
    </source>
</evidence>
<dbReference type="InterPro" id="IPR001036">
    <property type="entry name" value="Acrflvin-R"/>
</dbReference>
<keyword evidence="1" id="KW-1133">Transmembrane helix</keyword>
<gene>
    <name evidence="2" type="primary">mdtB_6</name>
    <name evidence="2" type="ORF">GALL_191020</name>
</gene>
<dbReference type="Pfam" id="PF00873">
    <property type="entry name" value="ACR_tran"/>
    <property type="match status" value="1"/>
</dbReference>
<dbReference type="InterPro" id="IPR027463">
    <property type="entry name" value="AcrB_DN_DC_subdom"/>
</dbReference>
<proteinExistence type="predicted"/>
<name>A0A1J5S3P3_9ZZZZ</name>
<feature type="transmembrane region" description="Helical" evidence="1">
    <location>
        <begin position="12"/>
        <end position="29"/>
    </location>
</feature>
<dbReference type="GO" id="GO:0005886">
    <property type="term" value="C:plasma membrane"/>
    <property type="evidence" value="ECO:0007669"/>
    <property type="project" value="TreeGrafter"/>
</dbReference>
<organism evidence="2">
    <name type="scientific">mine drainage metagenome</name>
    <dbReference type="NCBI Taxonomy" id="410659"/>
    <lineage>
        <taxon>unclassified sequences</taxon>
        <taxon>metagenomes</taxon>
        <taxon>ecological metagenomes</taxon>
    </lineage>
</organism>
<dbReference type="PANTHER" id="PTHR32063">
    <property type="match status" value="1"/>
</dbReference>
<reference evidence="2" key="1">
    <citation type="submission" date="2016-10" db="EMBL/GenBank/DDBJ databases">
        <title>Sequence of Gallionella enrichment culture.</title>
        <authorList>
            <person name="Poehlein A."/>
            <person name="Muehling M."/>
            <person name="Daniel R."/>
        </authorList>
    </citation>
    <scope>NUCLEOTIDE SEQUENCE</scope>
</reference>
<dbReference type="PANTHER" id="PTHR32063:SF0">
    <property type="entry name" value="SWARMING MOTILITY PROTEIN SWRC"/>
    <property type="match status" value="1"/>
</dbReference>
<dbReference type="AlphaFoldDB" id="A0A1J5S3P3"/>
<feature type="transmembrane region" description="Helical" evidence="1">
    <location>
        <begin position="997"/>
        <end position="1023"/>
    </location>
</feature>
<feature type="transmembrane region" description="Helical" evidence="1">
    <location>
        <begin position="388"/>
        <end position="408"/>
    </location>
</feature>
<comment type="caution">
    <text evidence="2">The sequence shown here is derived from an EMBL/GenBank/DDBJ whole genome shotgun (WGS) entry which is preliminary data.</text>
</comment>
<dbReference type="Gene3D" id="3.30.70.1440">
    <property type="entry name" value="Multidrug efflux transporter AcrB pore domain"/>
    <property type="match status" value="1"/>
</dbReference>
<evidence type="ECO:0000313" key="2">
    <source>
        <dbReference type="EMBL" id="OIQ98860.1"/>
    </source>
</evidence>
<feature type="transmembrane region" description="Helical" evidence="1">
    <location>
        <begin position="967"/>
        <end position="985"/>
    </location>
</feature>
<feature type="transmembrane region" description="Helical" evidence="1">
    <location>
        <begin position="865"/>
        <end position="884"/>
    </location>
</feature>
<dbReference type="SUPFAM" id="SSF82714">
    <property type="entry name" value="Multidrug efflux transporter AcrB TolC docking domain, DN and DC subdomains"/>
    <property type="match status" value="2"/>
</dbReference>
<feature type="transmembrane region" description="Helical" evidence="1">
    <location>
        <begin position="361"/>
        <end position="381"/>
    </location>
</feature>
<feature type="transmembrane region" description="Helical" evidence="1">
    <location>
        <begin position="521"/>
        <end position="546"/>
    </location>
</feature>
<feature type="transmembrane region" description="Helical" evidence="1">
    <location>
        <begin position="433"/>
        <end position="458"/>
    </location>
</feature>
<dbReference type="Gene3D" id="3.30.70.1430">
    <property type="entry name" value="Multidrug efflux transporter AcrB pore domain"/>
    <property type="match status" value="2"/>
</dbReference>
<accession>A0A1J5S3P3</accession>
<dbReference type="GO" id="GO:0042910">
    <property type="term" value="F:xenobiotic transmembrane transporter activity"/>
    <property type="evidence" value="ECO:0007669"/>
    <property type="project" value="TreeGrafter"/>
</dbReference>
<dbReference type="Gene3D" id="3.30.2090.10">
    <property type="entry name" value="Multidrug efflux transporter AcrB TolC docking domain, DN and DC subdomains"/>
    <property type="match status" value="2"/>
</dbReference>
<keyword evidence="1" id="KW-0812">Transmembrane</keyword>
<dbReference type="Gene3D" id="1.20.1640.10">
    <property type="entry name" value="Multidrug efflux transporter AcrB transmembrane domain"/>
    <property type="match status" value="2"/>
</dbReference>
<dbReference type="SUPFAM" id="SSF82693">
    <property type="entry name" value="Multidrug efflux transporter AcrB pore domain, PN1, PN2, PC1 and PC2 subdomains"/>
    <property type="match status" value="3"/>
</dbReference>
<dbReference type="EMBL" id="MLJW01000113">
    <property type="protein sequence ID" value="OIQ98860.1"/>
    <property type="molecule type" value="Genomic_DNA"/>
</dbReference>
<sequence>MNLVERYLKKPHLLTSLVLLGAVVGFIGYRRMPVNLFPDSERPQIAVVTVYPGASAPDVEADVSRTIEKELSTIEQVRRVTSVSKDEVSSVAVEFEYSKSLDSAATDVANGLQKIKALLPVDSRPPMIFKVSSATPPVLTLALRPKASSPIDLSMVRQLADNAIKERLLQLPEVANVEVFGAHQPVVRVSLDRDKLAEYSLTPADVSQRLAAFNANQPIGLLITGQSQFLLKRTGEFKTIGDVGRIVVAHLPGGDVHLADIATIRRGTVEAQSAYHGNGRPAIAINIERANSGNSLRTIAAVTAILPSLEKQYPGIEFSIPDTQGELINLSVGNMLDALRDAVIMTVIVIFLFLADLRGMALAAISIPFTYLLTFAAMWLIGYEFNMVTLTAVIIAVGMLLDDAIVVLENIARHYHEEGVDVHKAVVGGTQEVMLAIFSGTYATVMVLLPIIFIGGFVQTVLRPLSISLVIALAVSYLVSVTVIPLLAPLLLRRSGGAGRNRFERFVGNFDKRLVEPVRDFYVWLTGVALNHRWLFIGVALVLLAVSARQMPLIGRDLMPPMDTGIIKVNFETDANTSLAGTEATLSEMEALIRKRPEVTSVSSLIGSEPAVISFGAGRLPQQGNITIHLVDRFHRKASIWQIENALRSEFQRLPGLKSVDVFDFGATPLSTIRSSVDVMLSGPNLETLDRLGRDVEQRLRTHLRGATSITRSWTLDSVEVQFTANAEKLALYRISPAAVAGQLAGAVRGQPSSTFRVPNEDGLTVLVQLPGRQRAYAEQLATYPIVTPAGTIPLGALGSVVRRPVPSVITRQGLERTLDIQAYRSKQPISHLQDDVDAALVGFKLPPGYTLSHEGEIKQMNESFALLGKALVLGLVLLYFSLVPAFKSWVHPLTIMSAIPLALIGAAWSMLLADKHGCMPSMMGMILLAGIVVKNSILLIDFIAAAKERGATTHDALIDSVRIRTRPILMTAVGTAVGMIPIAMEWAIGLERLSPLAIVAIGGLLVSTFLTMVYVPVLYSLFEDASLAVRRWIGLKPTPPLPAAHQS</sequence>
<dbReference type="SUPFAM" id="SSF82866">
    <property type="entry name" value="Multidrug efflux transporter AcrB transmembrane domain"/>
    <property type="match status" value="2"/>
</dbReference>
<dbReference type="PRINTS" id="PR00702">
    <property type="entry name" value="ACRIFLAVINRP"/>
</dbReference>
<protein>
    <submittedName>
        <fullName evidence="2">Multidrug resistance protein MdtB</fullName>
    </submittedName>
</protein>
<feature type="transmembrane region" description="Helical" evidence="1">
    <location>
        <begin position="338"/>
        <end position="355"/>
    </location>
</feature>